<organism evidence="1 2">
    <name type="scientific">Schizothecium vesticola</name>
    <dbReference type="NCBI Taxonomy" id="314040"/>
    <lineage>
        <taxon>Eukaryota</taxon>
        <taxon>Fungi</taxon>
        <taxon>Dikarya</taxon>
        <taxon>Ascomycota</taxon>
        <taxon>Pezizomycotina</taxon>
        <taxon>Sordariomycetes</taxon>
        <taxon>Sordariomycetidae</taxon>
        <taxon>Sordariales</taxon>
        <taxon>Schizotheciaceae</taxon>
        <taxon>Schizothecium</taxon>
    </lineage>
</organism>
<gene>
    <name evidence="1" type="ORF">B0T18DRAFT_26139</name>
</gene>
<evidence type="ECO:0000313" key="1">
    <source>
        <dbReference type="EMBL" id="KAK0753964.1"/>
    </source>
</evidence>
<dbReference type="EMBL" id="JAUKUD010000001">
    <property type="protein sequence ID" value="KAK0753964.1"/>
    <property type="molecule type" value="Genomic_DNA"/>
</dbReference>
<accession>A0AA40FA03</accession>
<sequence length="174" mass="19093">MDNTFQAHIHSFPGSRMSGTGIEPTAVGGGRMRPSPHTHTHATLFPLPPSMHNIIISPPPPSTTTHRHALSFILPCTSSSLSLTKYRSCLDLAYIFIHTCIPLALAFAHRNQHTHVLCSPHLLSYTTISCEVPYPPPLTLRLFLSDISRTPPPAGQKNQHHPPTRTPAFPCCIT</sequence>
<keyword evidence="2" id="KW-1185">Reference proteome</keyword>
<protein>
    <submittedName>
        <fullName evidence="1">Uncharacterized protein</fullName>
    </submittedName>
</protein>
<evidence type="ECO:0000313" key="2">
    <source>
        <dbReference type="Proteomes" id="UP001172155"/>
    </source>
</evidence>
<dbReference type="AlphaFoldDB" id="A0AA40FA03"/>
<proteinExistence type="predicted"/>
<reference evidence="1" key="1">
    <citation type="submission" date="2023-06" db="EMBL/GenBank/DDBJ databases">
        <title>Genome-scale phylogeny and comparative genomics of the fungal order Sordariales.</title>
        <authorList>
            <consortium name="Lawrence Berkeley National Laboratory"/>
            <person name="Hensen N."/>
            <person name="Bonometti L."/>
            <person name="Westerberg I."/>
            <person name="Brannstrom I.O."/>
            <person name="Guillou S."/>
            <person name="Cros-Aarteil S."/>
            <person name="Calhoun S."/>
            <person name="Haridas S."/>
            <person name="Kuo A."/>
            <person name="Mondo S."/>
            <person name="Pangilinan J."/>
            <person name="Riley R."/>
            <person name="LaButti K."/>
            <person name="Andreopoulos B."/>
            <person name="Lipzen A."/>
            <person name="Chen C."/>
            <person name="Yanf M."/>
            <person name="Daum C."/>
            <person name="Ng V."/>
            <person name="Clum A."/>
            <person name="Steindorff A."/>
            <person name="Ohm R."/>
            <person name="Martin F."/>
            <person name="Silar P."/>
            <person name="Natvig D."/>
            <person name="Lalanne C."/>
            <person name="Gautier V."/>
            <person name="Ament-velasquez S.L."/>
            <person name="Kruys A."/>
            <person name="Hutchinson M.I."/>
            <person name="Powell A.J."/>
            <person name="Barry K."/>
            <person name="Miller A.N."/>
            <person name="Grigoriev I.V."/>
            <person name="Debuchy R."/>
            <person name="Gladieux P."/>
            <person name="Thoren M.H."/>
            <person name="Johannesson H."/>
        </authorList>
    </citation>
    <scope>NUCLEOTIDE SEQUENCE</scope>
    <source>
        <strain evidence="1">SMH3187-1</strain>
    </source>
</reference>
<name>A0AA40FA03_9PEZI</name>
<comment type="caution">
    <text evidence="1">The sequence shown here is derived from an EMBL/GenBank/DDBJ whole genome shotgun (WGS) entry which is preliminary data.</text>
</comment>
<dbReference type="Proteomes" id="UP001172155">
    <property type="component" value="Unassembled WGS sequence"/>
</dbReference>